<dbReference type="InterPro" id="IPR036425">
    <property type="entry name" value="MoaB/Mog-like_dom_sf"/>
</dbReference>
<dbReference type="GO" id="GO:0005829">
    <property type="term" value="C:cytosol"/>
    <property type="evidence" value="ECO:0007669"/>
    <property type="project" value="TreeGrafter"/>
</dbReference>
<organism evidence="15 16">
    <name type="scientific">Jeotgalicoccus saudimassiliensis</name>
    <dbReference type="NCBI Taxonomy" id="1461582"/>
    <lineage>
        <taxon>Bacteria</taxon>
        <taxon>Bacillati</taxon>
        <taxon>Bacillota</taxon>
        <taxon>Bacilli</taxon>
        <taxon>Bacillales</taxon>
        <taxon>Staphylococcaceae</taxon>
        <taxon>Jeotgalicoccus</taxon>
    </lineage>
</organism>
<dbReference type="SUPFAM" id="SSF63867">
    <property type="entry name" value="MoeA C-terminal domain-like"/>
    <property type="match status" value="1"/>
</dbReference>
<dbReference type="SUPFAM" id="SSF63882">
    <property type="entry name" value="MoeA N-terminal region -like"/>
    <property type="match status" value="1"/>
</dbReference>
<dbReference type="GO" id="GO:0061599">
    <property type="term" value="F:molybdopterin molybdotransferase activity"/>
    <property type="evidence" value="ECO:0007669"/>
    <property type="project" value="UniProtKB-UniRule"/>
</dbReference>
<sequence>MTLNRTPVHVNDAVAELMKRVKPLGTETVSYNDSYGRVLAQDLTATSDVPLFTKSAMDGFAINSAHSTGASGDSRVAFKVVEEVPAGSSSDYVLKDNEAFRIMTGAEIPESADTVVMFEQTKETDEGFTIRREFKAGENIAQKGEECKVGDVIVEKGTMINPGTVATLATFGYSEVEVFRQPVVGVLSTGTELLEVEDELERGKIRNSNTPMVLGQLKRMGIEGKHYKLETDDFDTLHTRIKSMLGEVDVIITTGGVSVGDYDLLPKIYDELGAEVLFNKVAMRPGSVTTVSALGDKLLFGLSGNPSACYSGFELFARPALNLMQEAALPFAPIVDAILDEDHPKPNPFSRFIRAELFFKEGKIYARPSGFNKSNAVTSIARSNGVIVLPGGTRGFVKGDAVKVMMTDVTTGADNFGVE</sequence>
<dbReference type="InterPro" id="IPR005111">
    <property type="entry name" value="MoeA_C_domain_IV"/>
</dbReference>
<evidence type="ECO:0000256" key="6">
    <source>
        <dbReference type="ARBA" id="ARBA00021108"/>
    </source>
</evidence>
<comment type="cofactor">
    <cofactor evidence="1 13">
        <name>Mg(2+)</name>
        <dbReference type="ChEBI" id="CHEBI:18420"/>
    </cofactor>
</comment>
<evidence type="ECO:0000259" key="14">
    <source>
        <dbReference type="SMART" id="SM00852"/>
    </source>
</evidence>
<dbReference type="RefSeq" id="WP_035807387.1">
    <property type="nucleotide sequence ID" value="NZ_CCSE01000001.1"/>
</dbReference>
<dbReference type="Gene3D" id="3.90.105.10">
    <property type="entry name" value="Molybdopterin biosynthesis moea protein, domain 2"/>
    <property type="match status" value="1"/>
</dbReference>
<reference evidence="15 16" key="1">
    <citation type="submission" date="2014-07" db="EMBL/GenBank/DDBJ databases">
        <authorList>
            <person name="Urmite Genomes Urmite Genomes"/>
        </authorList>
    </citation>
    <scope>NUCLEOTIDE SEQUENCE [LARGE SCALE GENOMIC DNA]</scope>
    <source>
        <strain evidence="15 16">13MG44_air</strain>
    </source>
</reference>
<evidence type="ECO:0000256" key="13">
    <source>
        <dbReference type="RuleBase" id="RU365090"/>
    </source>
</evidence>
<comment type="function">
    <text evidence="2 13">Catalyzes the insertion of molybdate into adenylated molybdopterin with the concomitant release of AMP.</text>
</comment>
<evidence type="ECO:0000256" key="7">
    <source>
        <dbReference type="ARBA" id="ARBA00022505"/>
    </source>
</evidence>
<dbReference type="PANTHER" id="PTHR10192">
    <property type="entry name" value="MOLYBDOPTERIN BIOSYNTHESIS PROTEIN"/>
    <property type="match status" value="1"/>
</dbReference>
<comment type="similarity">
    <text evidence="4 13">Belongs to the MoeA family.</text>
</comment>
<keyword evidence="11 13" id="KW-0501">Molybdenum cofactor biosynthesis</keyword>
<evidence type="ECO:0000256" key="1">
    <source>
        <dbReference type="ARBA" id="ARBA00001946"/>
    </source>
</evidence>
<evidence type="ECO:0000256" key="9">
    <source>
        <dbReference type="ARBA" id="ARBA00022723"/>
    </source>
</evidence>
<dbReference type="SUPFAM" id="SSF53218">
    <property type="entry name" value="Molybdenum cofactor biosynthesis proteins"/>
    <property type="match status" value="1"/>
</dbReference>
<dbReference type="InterPro" id="IPR036135">
    <property type="entry name" value="MoeA_linker/N_sf"/>
</dbReference>
<protein>
    <recommendedName>
        <fullName evidence="6 13">Molybdopterin molybdenumtransferase</fullName>
        <ecNumber evidence="5 13">2.10.1.1</ecNumber>
    </recommendedName>
</protein>
<dbReference type="InterPro" id="IPR036688">
    <property type="entry name" value="MoeA_C_domain_IV_sf"/>
</dbReference>
<dbReference type="HOGENOM" id="CLU_010186_7_1_9"/>
<evidence type="ECO:0000313" key="16">
    <source>
        <dbReference type="Proteomes" id="UP000044136"/>
    </source>
</evidence>
<gene>
    <name evidence="15" type="primary">moeA</name>
    <name evidence="15" type="ORF">BN1048_00089</name>
</gene>
<dbReference type="Pfam" id="PF03454">
    <property type="entry name" value="MoeA_C"/>
    <property type="match status" value="1"/>
</dbReference>
<evidence type="ECO:0000256" key="8">
    <source>
        <dbReference type="ARBA" id="ARBA00022679"/>
    </source>
</evidence>
<dbReference type="CDD" id="cd00887">
    <property type="entry name" value="MoeA"/>
    <property type="match status" value="1"/>
</dbReference>
<keyword evidence="8 13" id="KW-0808">Transferase</keyword>
<keyword evidence="16" id="KW-1185">Reference proteome</keyword>
<dbReference type="NCBIfam" id="NF045515">
    <property type="entry name" value="Glp_gephyrin"/>
    <property type="match status" value="1"/>
</dbReference>
<dbReference type="UniPathway" id="UPA00344"/>
<dbReference type="Proteomes" id="UP000044136">
    <property type="component" value="Unassembled WGS sequence"/>
</dbReference>
<evidence type="ECO:0000256" key="2">
    <source>
        <dbReference type="ARBA" id="ARBA00002901"/>
    </source>
</evidence>
<dbReference type="eggNOG" id="COG0303">
    <property type="taxonomic scope" value="Bacteria"/>
</dbReference>
<keyword evidence="7 13" id="KW-0500">Molybdenum</keyword>
<dbReference type="Gene3D" id="2.40.340.10">
    <property type="entry name" value="MoeA, C-terminal, domain IV"/>
    <property type="match status" value="1"/>
</dbReference>
<dbReference type="PANTHER" id="PTHR10192:SF5">
    <property type="entry name" value="GEPHYRIN"/>
    <property type="match status" value="1"/>
</dbReference>
<proteinExistence type="inferred from homology"/>
<dbReference type="Pfam" id="PF03453">
    <property type="entry name" value="MoeA_N"/>
    <property type="match status" value="1"/>
</dbReference>
<dbReference type="EC" id="2.10.1.1" evidence="5 13"/>
<evidence type="ECO:0000313" key="15">
    <source>
        <dbReference type="EMBL" id="CDZ98970.1"/>
    </source>
</evidence>
<feature type="domain" description="MoaB/Mog" evidence="14">
    <location>
        <begin position="185"/>
        <end position="323"/>
    </location>
</feature>
<evidence type="ECO:0000256" key="5">
    <source>
        <dbReference type="ARBA" id="ARBA00013269"/>
    </source>
</evidence>
<dbReference type="NCBIfam" id="TIGR00177">
    <property type="entry name" value="molyb_syn"/>
    <property type="match status" value="1"/>
</dbReference>
<dbReference type="EMBL" id="CCSE01000001">
    <property type="protein sequence ID" value="CDZ98970.1"/>
    <property type="molecule type" value="Genomic_DNA"/>
</dbReference>
<dbReference type="SMART" id="SM00852">
    <property type="entry name" value="MoCF_biosynth"/>
    <property type="match status" value="1"/>
</dbReference>
<keyword evidence="9 13" id="KW-0479">Metal-binding</keyword>
<dbReference type="FunFam" id="3.40.980.10:FF:000004">
    <property type="entry name" value="Molybdopterin molybdenumtransferase"/>
    <property type="match status" value="1"/>
</dbReference>
<dbReference type="Pfam" id="PF00994">
    <property type="entry name" value="MoCF_biosynth"/>
    <property type="match status" value="1"/>
</dbReference>
<dbReference type="GO" id="GO:0006777">
    <property type="term" value="P:Mo-molybdopterin cofactor biosynthetic process"/>
    <property type="evidence" value="ECO:0007669"/>
    <property type="project" value="UniProtKB-UniRule"/>
</dbReference>
<comment type="pathway">
    <text evidence="3 13">Cofactor biosynthesis; molybdopterin biosynthesis.</text>
</comment>
<evidence type="ECO:0000256" key="12">
    <source>
        <dbReference type="ARBA" id="ARBA00047317"/>
    </source>
</evidence>
<accession>A0A078LY82</accession>
<dbReference type="InterPro" id="IPR001453">
    <property type="entry name" value="MoaB/Mog_dom"/>
</dbReference>
<evidence type="ECO:0000256" key="10">
    <source>
        <dbReference type="ARBA" id="ARBA00022842"/>
    </source>
</evidence>
<dbReference type="OrthoDB" id="9804758at2"/>
<dbReference type="InterPro" id="IPR038987">
    <property type="entry name" value="MoeA-like"/>
</dbReference>
<dbReference type="InterPro" id="IPR005110">
    <property type="entry name" value="MoeA_linker/N"/>
</dbReference>
<evidence type="ECO:0000256" key="3">
    <source>
        <dbReference type="ARBA" id="ARBA00005046"/>
    </source>
</evidence>
<comment type="catalytic activity">
    <reaction evidence="12">
        <text>adenylyl-molybdopterin + molybdate = Mo-molybdopterin + AMP + H(+)</text>
        <dbReference type="Rhea" id="RHEA:35047"/>
        <dbReference type="ChEBI" id="CHEBI:15378"/>
        <dbReference type="ChEBI" id="CHEBI:36264"/>
        <dbReference type="ChEBI" id="CHEBI:62727"/>
        <dbReference type="ChEBI" id="CHEBI:71302"/>
        <dbReference type="ChEBI" id="CHEBI:456215"/>
        <dbReference type="EC" id="2.10.1.1"/>
    </reaction>
</comment>
<dbReference type="GO" id="GO:0046872">
    <property type="term" value="F:metal ion binding"/>
    <property type="evidence" value="ECO:0007669"/>
    <property type="project" value="UniProtKB-UniRule"/>
</dbReference>
<dbReference type="Gene3D" id="3.40.980.10">
    <property type="entry name" value="MoaB/Mog-like domain"/>
    <property type="match status" value="1"/>
</dbReference>
<dbReference type="Gene3D" id="2.170.190.11">
    <property type="entry name" value="Molybdopterin biosynthesis moea protein, domain 3"/>
    <property type="match status" value="1"/>
</dbReference>
<keyword evidence="10 13" id="KW-0460">Magnesium</keyword>
<name>A0A078LY82_9STAP</name>
<dbReference type="AlphaFoldDB" id="A0A078LY82"/>
<evidence type="ECO:0000256" key="11">
    <source>
        <dbReference type="ARBA" id="ARBA00023150"/>
    </source>
</evidence>
<evidence type="ECO:0000256" key="4">
    <source>
        <dbReference type="ARBA" id="ARBA00010763"/>
    </source>
</evidence>
<dbReference type="STRING" id="1461582.BN1048_00089"/>